<dbReference type="AlphaFoldDB" id="A0A3M8BF31"/>
<sequence>MKTKKGNHFSINTVKTILENATYTGQIEWGKHREWERKRRKGRQEEYCIVKGEHQPIITMELWNQVQNINAEQNRNNITYSNFKGDFILAGILKCPSCGAGTVMTKAKKRNKEGYHLYYMCQNYHSKGITACSSNLIKKELIEEKVLAGIQGLLTNPQIVENICIALNTEKNEGIEDLQVHLSIAKTELRKVEKLKRDTEGYYLNGDLDVRVYNTTMISALENEERIRSQIEQIQKSISTHTSVFQISREFIIEALKDFNNLSETADNEMKRALLRSLIKSIEVESNRKDIKSIVFWFTEDDTFTKFVLPENELR</sequence>
<feature type="domain" description="Recombinase" evidence="3">
    <location>
        <begin position="2"/>
        <end position="72"/>
    </location>
</feature>
<dbReference type="InterPro" id="IPR050639">
    <property type="entry name" value="SSR_resolvase"/>
</dbReference>
<dbReference type="PANTHER" id="PTHR30461:SF2">
    <property type="entry name" value="SERINE RECOMBINASE PINE-RELATED"/>
    <property type="match status" value="1"/>
</dbReference>
<dbReference type="Pfam" id="PF07508">
    <property type="entry name" value="Recombinase"/>
    <property type="match status" value="1"/>
</dbReference>
<keyword evidence="2" id="KW-0233">DNA recombination</keyword>
<dbReference type="OrthoDB" id="2476685at2"/>
<accession>A0A3M8BF31</accession>
<evidence type="ECO:0000313" key="5">
    <source>
        <dbReference type="EMBL" id="RNB62040.1"/>
    </source>
</evidence>
<dbReference type="InterPro" id="IPR011109">
    <property type="entry name" value="DNA_bind_recombinase_dom"/>
</dbReference>
<dbReference type="GO" id="GO:0000150">
    <property type="term" value="F:DNA strand exchange activity"/>
    <property type="evidence" value="ECO:0007669"/>
    <property type="project" value="InterPro"/>
</dbReference>
<evidence type="ECO:0008006" key="7">
    <source>
        <dbReference type="Google" id="ProtNLM"/>
    </source>
</evidence>
<evidence type="ECO:0000256" key="1">
    <source>
        <dbReference type="ARBA" id="ARBA00023125"/>
    </source>
</evidence>
<evidence type="ECO:0000256" key="2">
    <source>
        <dbReference type="ARBA" id="ARBA00023172"/>
    </source>
</evidence>
<dbReference type="Gene3D" id="3.90.1750.20">
    <property type="entry name" value="Putative Large Serine Recombinase, Chain B, Domain 2"/>
    <property type="match status" value="1"/>
</dbReference>
<dbReference type="InterPro" id="IPR025827">
    <property type="entry name" value="Zn_ribbon_recom_dom"/>
</dbReference>
<gene>
    <name evidence="5" type="ORF">EB820_00540</name>
</gene>
<reference evidence="5 6" key="1">
    <citation type="submission" date="2018-10" db="EMBL/GenBank/DDBJ databases">
        <title>Phylogenomics of Brevibacillus.</title>
        <authorList>
            <person name="Dunlap C."/>
        </authorList>
    </citation>
    <scope>NUCLEOTIDE SEQUENCE [LARGE SCALE GENOMIC DNA]</scope>
    <source>
        <strain evidence="5 6">NRRL NRS 1219</strain>
    </source>
</reference>
<evidence type="ECO:0000313" key="6">
    <source>
        <dbReference type="Proteomes" id="UP000276178"/>
    </source>
</evidence>
<dbReference type="GeneID" id="82809352"/>
<dbReference type="RefSeq" id="WP_122952389.1">
    <property type="nucleotide sequence ID" value="NZ_CP026363.1"/>
</dbReference>
<dbReference type="GO" id="GO:0003677">
    <property type="term" value="F:DNA binding"/>
    <property type="evidence" value="ECO:0007669"/>
    <property type="project" value="UniProtKB-KW"/>
</dbReference>
<feature type="domain" description="Recombinase zinc beta ribbon" evidence="4">
    <location>
        <begin position="88"/>
        <end position="150"/>
    </location>
</feature>
<organism evidence="5 6">
    <name type="scientific">Brevibacillus agri</name>
    <dbReference type="NCBI Taxonomy" id="51101"/>
    <lineage>
        <taxon>Bacteria</taxon>
        <taxon>Bacillati</taxon>
        <taxon>Bacillota</taxon>
        <taxon>Bacilli</taxon>
        <taxon>Bacillales</taxon>
        <taxon>Paenibacillaceae</taxon>
        <taxon>Brevibacillus</taxon>
    </lineage>
</organism>
<dbReference type="EMBL" id="RHHN01000002">
    <property type="protein sequence ID" value="RNB62040.1"/>
    <property type="molecule type" value="Genomic_DNA"/>
</dbReference>
<evidence type="ECO:0000259" key="4">
    <source>
        <dbReference type="Pfam" id="PF13408"/>
    </source>
</evidence>
<comment type="caution">
    <text evidence="5">The sequence shown here is derived from an EMBL/GenBank/DDBJ whole genome shotgun (WGS) entry which is preliminary data.</text>
</comment>
<dbReference type="Pfam" id="PF13408">
    <property type="entry name" value="Zn_ribbon_recom"/>
    <property type="match status" value="1"/>
</dbReference>
<dbReference type="Proteomes" id="UP000276178">
    <property type="component" value="Unassembled WGS sequence"/>
</dbReference>
<evidence type="ECO:0000259" key="3">
    <source>
        <dbReference type="Pfam" id="PF07508"/>
    </source>
</evidence>
<dbReference type="InterPro" id="IPR038109">
    <property type="entry name" value="DNA_bind_recomb_sf"/>
</dbReference>
<protein>
    <recommendedName>
        <fullName evidence="7">Recombinase domain-containing protein</fullName>
    </recommendedName>
</protein>
<proteinExistence type="predicted"/>
<keyword evidence="1" id="KW-0238">DNA-binding</keyword>
<dbReference type="PANTHER" id="PTHR30461">
    <property type="entry name" value="DNA-INVERTASE FROM LAMBDOID PROPHAGE"/>
    <property type="match status" value="1"/>
</dbReference>
<name>A0A3M8BF31_9BACL</name>